<dbReference type="OrthoDB" id="2267177at2759"/>
<evidence type="ECO:0000313" key="2">
    <source>
        <dbReference type="EMBL" id="CDH53520.1"/>
    </source>
</evidence>
<dbReference type="AlphaFoldDB" id="A0A068RV17"/>
<dbReference type="Proteomes" id="UP000027586">
    <property type="component" value="Unassembled WGS sequence"/>
</dbReference>
<reference evidence="2" key="1">
    <citation type="submission" date="2013-08" db="EMBL/GenBank/DDBJ databases">
        <title>Gene expansion shapes genome architecture in the human pathogen Lichtheimia corymbifera: an evolutionary genomics analysis in the ancient terrestrial Mucorales (Mucoromycotina).</title>
        <authorList>
            <person name="Schwartze V.U."/>
            <person name="Winter S."/>
            <person name="Shelest E."/>
            <person name="Marcet-Houben M."/>
            <person name="Horn F."/>
            <person name="Wehner S."/>
            <person name="Hoffmann K."/>
            <person name="Riege K."/>
            <person name="Sammeth M."/>
            <person name="Nowrousian M."/>
            <person name="Valiante V."/>
            <person name="Linde J."/>
            <person name="Jacobsen I.D."/>
            <person name="Marz M."/>
            <person name="Brakhage A.A."/>
            <person name="Gabaldon T."/>
            <person name="Bocker S."/>
            <person name="Voigt K."/>
        </authorList>
    </citation>
    <scope>NUCLEOTIDE SEQUENCE [LARGE SCALE GENOMIC DNA]</scope>
    <source>
        <strain evidence="2">FSU 9682</strain>
    </source>
</reference>
<dbReference type="VEuPathDB" id="FungiDB:LCOR_04864.1"/>
<organism evidence="2 3">
    <name type="scientific">Lichtheimia corymbifera JMRC:FSU:9682</name>
    <dbReference type="NCBI Taxonomy" id="1263082"/>
    <lineage>
        <taxon>Eukaryota</taxon>
        <taxon>Fungi</taxon>
        <taxon>Fungi incertae sedis</taxon>
        <taxon>Mucoromycota</taxon>
        <taxon>Mucoromycotina</taxon>
        <taxon>Mucoromycetes</taxon>
        <taxon>Mucorales</taxon>
        <taxon>Lichtheimiaceae</taxon>
        <taxon>Lichtheimia</taxon>
    </lineage>
</organism>
<gene>
    <name evidence="2" type="ORF">LCOR_04864.1</name>
</gene>
<name>A0A068RV17_9FUNG</name>
<feature type="compositionally biased region" description="Pro residues" evidence="1">
    <location>
        <begin position="163"/>
        <end position="179"/>
    </location>
</feature>
<evidence type="ECO:0000256" key="1">
    <source>
        <dbReference type="SAM" id="MobiDB-lite"/>
    </source>
</evidence>
<protein>
    <submittedName>
        <fullName evidence="2">Uncharacterized protein</fullName>
    </submittedName>
</protein>
<evidence type="ECO:0000313" key="3">
    <source>
        <dbReference type="Proteomes" id="UP000027586"/>
    </source>
</evidence>
<comment type="caution">
    <text evidence="2">The sequence shown here is derived from an EMBL/GenBank/DDBJ whole genome shotgun (WGS) entry which is preliminary data.</text>
</comment>
<dbReference type="EMBL" id="CBTN010000017">
    <property type="protein sequence ID" value="CDH53520.1"/>
    <property type="molecule type" value="Genomic_DNA"/>
</dbReference>
<proteinExistence type="predicted"/>
<keyword evidence="3" id="KW-1185">Reference proteome</keyword>
<sequence length="248" mass="28594">MPLRYTTVYFKHLKKKNDERVRKDLPVFPITADELVDFVEAMVNVTTFEYMISVLDHLGRLPEHGDQWVKSVVRQPRVLKTLERYEARRKHGPYFLQQRFSDNMIRRRSERWNLLHKGDERAEKTPIKQIMQMLDTKKHVKGIINRFQSTGYDLSSSSSSSPPSLPSSPPTPNPRPMTRPPVAVRDTPKAAGFLVYGNGNKLLAQSTVGKLQEERSKYKTIKLDIADLSSSRVSLVPQPSPYDRNDFI</sequence>
<feature type="region of interest" description="Disordered" evidence="1">
    <location>
        <begin position="151"/>
        <end position="184"/>
    </location>
</feature>
<accession>A0A068RV17</accession>